<feature type="transmembrane region" description="Helical" evidence="8">
    <location>
        <begin position="50"/>
        <end position="70"/>
    </location>
</feature>
<dbReference type="AlphaFoldDB" id="A0A5K7SFZ6"/>
<feature type="domain" description="Major facilitator superfamily (MFS) profile" evidence="9">
    <location>
        <begin position="12"/>
        <end position="390"/>
    </location>
</feature>
<evidence type="ECO:0000256" key="1">
    <source>
        <dbReference type="ARBA" id="ARBA00003279"/>
    </source>
</evidence>
<evidence type="ECO:0000256" key="5">
    <source>
        <dbReference type="ARBA" id="ARBA00022692"/>
    </source>
</evidence>
<dbReference type="InterPro" id="IPR005829">
    <property type="entry name" value="Sugar_transporter_CS"/>
</dbReference>
<feature type="transmembrane region" description="Helical" evidence="8">
    <location>
        <begin position="136"/>
        <end position="159"/>
    </location>
</feature>
<evidence type="ECO:0000256" key="3">
    <source>
        <dbReference type="ARBA" id="ARBA00007520"/>
    </source>
</evidence>
<dbReference type="InterPro" id="IPR001958">
    <property type="entry name" value="Tet-R_TetA/multi-R_MdtG-like"/>
</dbReference>
<comment type="similarity">
    <text evidence="3">Belongs to the major facilitator superfamily. TCR/Tet family.</text>
</comment>
<evidence type="ECO:0000256" key="4">
    <source>
        <dbReference type="ARBA" id="ARBA00022475"/>
    </source>
</evidence>
<dbReference type="GO" id="GO:0005886">
    <property type="term" value="C:plasma membrane"/>
    <property type="evidence" value="ECO:0007669"/>
    <property type="project" value="UniProtKB-SubCell"/>
</dbReference>
<dbReference type="KEGG" id="anf:AQPE_4724"/>
<dbReference type="Gene3D" id="1.20.1250.20">
    <property type="entry name" value="MFS general substrate transporter like domains"/>
    <property type="match status" value="1"/>
</dbReference>
<evidence type="ECO:0000256" key="8">
    <source>
        <dbReference type="SAM" id="Phobius"/>
    </source>
</evidence>
<keyword evidence="5 8" id="KW-0812">Transmembrane</keyword>
<dbReference type="PRINTS" id="PR01035">
    <property type="entry name" value="TCRTETA"/>
</dbReference>
<feature type="transmembrane region" description="Helical" evidence="8">
    <location>
        <begin position="77"/>
        <end position="97"/>
    </location>
</feature>
<sequence length="391" mass="42426">MSKPNSPGIEKNMIIIFGVTLIAVMGIASITPAFPGIIKYFGISTQQVGWLIAAFTLPGIFLTPVSGILADRLGRKLVLVPSLFIFGIAGFLCSFMRDFHSLLALLFIEGIGAAGLSSINITLIGDLYSGEKRTALMGYNASILSIGTAAYPALGGFIAAFGWHYIFYLPLLALPLGIFVIFGLNNPEPKDHQGIGEYFRRIWKNINQRSVWGLFLVNMLVFVLLYGSYLTYFPILLSERLQASSVRIGLMMSIMSLVTATTSSQLGRINKRFQSKTILLFGASFYFLSMLSLLISQSWIQIVVSVIVFGLGHGLLVPSIQNLLVGFTSIKERAAFMSVNSMVLRIGQTIGPLLIGIFYAIGNLQASFIAGAVVAMMMFGVIAGLVKTSNN</sequence>
<keyword evidence="6 8" id="KW-1133">Transmembrane helix</keyword>
<protein>
    <submittedName>
        <fullName evidence="10">Major facilitator superfamily protein</fullName>
    </submittedName>
</protein>
<dbReference type="PANTHER" id="PTHR43124:SF3">
    <property type="entry name" value="CHLORAMPHENICOL EFFLUX PUMP RV0191"/>
    <property type="match status" value="1"/>
</dbReference>
<evidence type="ECO:0000259" key="9">
    <source>
        <dbReference type="PROSITE" id="PS50850"/>
    </source>
</evidence>
<dbReference type="PROSITE" id="PS00216">
    <property type="entry name" value="SUGAR_TRANSPORT_1"/>
    <property type="match status" value="1"/>
</dbReference>
<proteinExistence type="inferred from homology"/>
<feature type="transmembrane region" description="Helical" evidence="8">
    <location>
        <begin position="211"/>
        <end position="232"/>
    </location>
</feature>
<keyword evidence="7 8" id="KW-0472">Membrane</keyword>
<dbReference type="Proteomes" id="UP001193389">
    <property type="component" value="Chromosome"/>
</dbReference>
<feature type="transmembrane region" description="Helical" evidence="8">
    <location>
        <begin position="278"/>
        <end position="300"/>
    </location>
</feature>
<feature type="transmembrane region" description="Helical" evidence="8">
    <location>
        <begin position="244"/>
        <end position="266"/>
    </location>
</feature>
<evidence type="ECO:0000313" key="10">
    <source>
        <dbReference type="EMBL" id="BBE20530.1"/>
    </source>
</evidence>
<evidence type="ECO:0000256" key="6">
    <source>
        <dbReference type="ARBA" id="ARBA00022989"/>
    </source>
</evidence>
<keyword evidence="4" id="KW-1003">Cell membrane</keyword>
<name>A0A5K7SFZ6_9BACT</name>
<dbReference type="GO" id="GO:0022857">
    <property type="term" value="F:transmembrane transporter activity"/>
    <property type="evidence" value="ECO:0007669"/>
    <property type="project" value="InterPro"/>
</dbReference>
<feature type="transmembrane region" description="Helical" evidence="8">
    <location>
        <begin position="306"/>
        <end position="330"/>
    </location>
</feature>
<feature type="transmembrane region" description="Helical" evidence="8">
    <location>
        <begin position="367"/>
        <end position="386"/>
    </location>
</feature>
<dbReference type="InterPro" id="IPR050189">
    <property type="entry name" value="MFS_Efflux_Transporters"/>
</dbReference>
<dbReference type="EMBL" id="AP018694">
    <property type="protein sequence ID" value="BBE20530.1"/>
    <property type="molecule type" value="Genomic_DNA"/>
</dbReference>
<dbReference type="PROSITE" id="PS50850">
    <property type="entry name" value="MFS"/>
    <property type="match status" value="1"/>
</dbReference>
<feature type="transmembrane region" description="Helical" evidence="8">
    <location>
        <begin position="103"/>
        <end position="124"/>
    </location>
</feature>
<dbReference type="RefSeq" id="WP_318348672.1">
    <property type="nucleotide sequence ID" value="NZ_AP018694.1"/>
</dbReference>
<dbReference type="InterPro" id="IPR011701">
    <property type="entry name" value="MFS"/>
</dbReference>
<evidence type="ECO:0000256" key="7">
    <source>
        <dbReference type="ARBA" id="ARBA00023136"/>
    </source>
</evidence>
<dbReference type="InterPro" id="IPR036259">
    <property type="entry name" value="MFS_trans_sf"/>
</dbReference>
<dbReference type="SUPFAM" id="SSF103473">
    <property type="entry name" value="MFS general substrate transporter"/>
    <property type="match status" value="1"/>
</dbReference>
<comment type="function">
    <text evidence="1">Resistance to tetracycline by an active tetracycline efflux. This is an energy-dependent process that decreases the accumulation of the antibiotic in whole cells. This protein functions as a metal-tetracycline/H(+) antiporter.</text>
</comment>
<dbReference type="CDD" id="cd17474">
    <property type="entry name" value="MFS_YfmO_like"/>
    <property type="match status" value="1"/>
</dbReference>
<evidence type="ECO:0000313" key="11">
    <source>
        <dbReference type="Proteomes" id="UP001193389"/>
    </source>
</evidence>
<evidence type="ECO:0000256" key="2">
    <source>
        <dbReference type="ARBA" id="ARBA00004651"/>
    </source>
</evidence>
<dbReference type="Pfam" id="PF07690">
    <property type="entry name" value="MFS_1"/>
    <property type="match status" value="1"/>
</dbReference>
<feature type="transmembrane region" description="Helical" evidence="8">
    <location>
        <begin position="165"/>
        <end position="184"/>
    </location>
</feature>
<organism evidence="10 11">
    <name type="scientific">Aquipluma nitroreducens</name>
    <dbReference type="NCBI Taxonomy" id="2010828"/>
    <lineage>
        <taxon>Bacteria</taxon>
        <taxon>Pseudomonadati</taxon>
        <taxon>Bacteroidota</taxon>
        <taxon>Bacteroidia</taxon>
        <taxon>Marinilabiliales</taxon>
        <taxon>Prolixibacteraceae</taxon>
        <taxon>Aquipluma</taxon>
    </lineage>
</organism>
<reference evidence="10" key="1">
    <citation type="journal article" date="2020" name="Int. J. Syst. Evol. Microbiol.">
        <title>Aquipluma nitroreducens gen. nov. sp. nov., a novel facultatively anaerobic bacterium isolated from a freshwater lake.</title>
        <authorList>
            <person name="Watanabe M."/>
            <person name="Kojima H."/>
            <person name="Fukui M."/>
        </authorList>
    </citation>
    <scope>NUCLEOTIDE SEQUENCE</scope>
    <source>
        <strain evidence="10">MeG22</strain>
    </source>
</reference>
<comment type="subcellular location">
    <subcellularLocation>
        <location evidence="2">Cell membrane</location>
        <topology evidence="2">Multi-pass membrane protein</topology>
    </subcellularLocation>
</comment>
<gene>
    <name evidence="10" type="ORF">AQPE_4724</name>
</gene>
<accession>A0A5K7SFZ6</accession>
<feature type="transmembrane region" description="Helical" evidence="8">
    <location>
        <begin position="12"/>
        <end position="38"/>
    </location>
</feature>
<keyword evidence="11" id="KW-1185">Reference proteome</keyword>
<feature type="transmembrane region" description="Helical" evidence="8">
    <location>
        <begin position="342"/>
        <end position="361"/>
    </location>
</feature>
<dbReference type="PANTHER" id="PTHR43124">
    <property type="entry name" value="PURINE EFFLUX PUMP PBUE"/>
    <property type="match status" value="1"/>
</dbReference>
<dbReference type="InterPro" id="IPR020846">
    <property type="entry name" value="MFS_dom"/>
</dbReference>